<dbReference type="InterPro" id="IPR001645">
    <property type="entry name" value="Folylpolyglutamate_synth"/>
</dbReference>
<dbReference type="InterPro" id="IPR013221">
    <property type="entry name" value="Mur_ligase_cen"/>
</dbReference>
<evidence type="ECO:0000259" key="12">
    <source>
        <dbReference type="Pfam" id="PF02875"/>
    </source>
</evidence>
<evidence type="ECO:0000313" key="15">
    <source>
        <dbReference type="Proteomes" id="UP000799092"/>
    </source>
</evidence>
<dbReference type="PANTHER" id="PTHR11136">
    <property type="entry name" value="FOLYLPOLYGLUTAMATE SYNTHASE-RELATED"/>
    <property type="match status" value="1"/>
</dbReference>
<dbReference type="Pfam" id="PF02875">
    <property type="entry name" value="Mur_ligase_C"/>
    <property type="match status" value="1"/>
</dbReference>
<dbReference type="FunFam" id="3.40.1190.10:FF:000011">
    <property type="entry name" value="Folylpolyglutamate synthase/dihydrofolate synthase"/>
    <property type="match status" value="1"/>
</dbReference>
<dbReference type="PIRSF" id="PIRSF001563">
    <property type="entry name" value="Folylpolyglu_synth"/>
    <property type="match status" value="1"/>
</dbReference>
<dbReference type="PANTHER" id="PTHR11136:SF0">
    <property type="entry name" value="DIHYDROFOLATE SYNTHETASE-RELATED"/>
    <property type="match status" value="1"/>
</dbReference>
<sequence>MYTNIEDVLRFLQSRNGLGIKPGLERMTKMLEQLDHPEQQLKVVHIAGTNGKGSTLTFIKQALVQNGYKVGSFTSPSIDRFNDQIKINDQVIPDSSLMKITNRLIPIIVTLDEDGDPPTEFEITVVIAILYFVKTVDIALIEAGMGGRDDSTNCVLPILSIITNVGMDHVAFLGDTLRDIASHKAGIIKQNIPIISGEMNSDVLAIIEKEALGKAATLYRYQREYSIANKHLSKEKQETFSFVAGDYQIDAIELSMKGEHQIKNAALACMALVQLQALGYELSTDTIKKGIKIALIPGRFEQVYSNPIVIIDGAHNQEGVQAFLNTTKRLYPEMEKQIIFAAFKDKPLKQMIDQMEGNFEKITFTTFDHSRAAEATQLFGISNSKKKELDLDWENAVSSFLSKESSQKMLFVTGSLHFIKLIRKYFEYLE</sequence>
<dbReference type="OrthoDB" id="9809356at2"/>
<dbReference type="RefSeq" id="WP_153736603.1">
    <property type="nucleotide sequence ID" value="NZ_WJNG01000007.1"/>
</dbReference>
<dbReference type="GO" id="GO:0005737">
    <property type="term" value="C:cytoplasm"/>
    <property type="evidence" value="ECO:0007669"/>
    <property type="project" value="TreeGrafter"/>
</dbReference>
<evidence type="ECO:0000256" key="6">
    <source>
        <dbReference type="ARBA" id="ARBA00022741"/>
    </source>
</evidence>
<comment type="cofactor">
    <cofactor evidence="1">
        <name>Mg(2+)</name>
        <dbReference type="ChEBI" id="CHEBI:18420"/>
    </cofactor>
</comment>
<dbReference type="EMBL" id="WJNG01000007">
    <property type="protein sequence ID" value="MRH42959.1"/>
    <property type="molecule type" value="Genomic_DNA"/>
</dbReference>
<feature type="domain" description="Mur ligase C-terminal" evidence="12">
    <location>
        <begin position="298"/>
        <end position="415"/>
    </location>
</feature>
<evidence type="ECO:0000256" key="4">
    <source>
        <dbReference type="ARBA" id="ARBA00022598"/>
    </source>
</evidence>
<evidence type="ECO:0000256" key="5">
    <source>
        <dbReference type="ARBA" id="ARBA00022723"/>
    </source>
</evidence>
<evidence type="ECO:0000313" key="14">
    <source>
        <dbReference type="EMBL" id="MRH42959.1"/>
    </source>
</evidence>
<dbReference type="Gene3D" id="3.40.1190.10">
    <property type="entry name" value="Mur-like, catalytic domain"/>
    <property type="match status" value="1"/>
</dbReference>
<comment type="caution">
    <text evidence="14">The sequence shown here is derived from an EMBL/GenBank/DDBJ whole genome shotgun (WGS) entry which is preliminary data.</text>
</comment>
<dbReference type="GO" id="GO:0008841">
    <property type="term" value="F:dihydrofolate synthase activity"/>
    <property type="evidence" value="ECO:0007669"/>
    <property type="project" value="TreeGrafter"/>
</dbReference>
<comment type="similarity">
    <text evidence="2 11">Belongs to the folylpolyglutamate synthase family.</text>
</comment>
<keyword evidence="5" id="KW-0479">Metal-binding</keyword>
<dbReference type="InterPro" id="IPR036615">
    <property type="entry name" value="Mur_ligase_C_dom_sf"/>
</dbReference>
<keyword evidence="6 11" id="KW-0547">Nucleotide-binding</keyword>
<dbReference type="SUPFAM" id="SSF53244">
    <property type="entry name" value="MurD-like peptide ligases, peptide-binding domain"/>
    <property type="match status" value="1"/>
</dbReference>
<dbReference type="GO" id="GO:0046872">
    <property type="term" value="F:metal ion binding"/>
    <property type="evidence" value="ECO:0007669"/>
    <property type="project" value="UniProtKB-KW"/>
</dbReference>
<accession>A0A6A8DGI9</accession>
<keyword evidence="4 11" id="KW-0436">Ligase</keyword>
<evidence type="ECO:0000256" key="10">
    <source>
        <dbReference type="ARBA" id="ARBA00047493"/>
    </source>
</evidence>
<dbReference type="AlphaFoldDB" id="A0A6A8DGI9"/>
<dbReference type="InterPro" id="IPR004101">
    <property type="entry name" value="Mur_ligase_C"/>
</dbReference>
<keyword evidence="7 11" id="KW-0067">ATP-binding</keyword>
<comment type="catalytic activity">
    <reaction evidence="10">
        <text>(6S)-5,6,7,8-tetrahydrofolyl-(gamma-L-Glu)(n) + L-glutamate + ATP = (6S)-5,6,7,8-tetrahydrofolyl-(gamma-L-Glu)(n+1) + ADP + phosphate + H(+)</text>
        <dbReference type="Rhea" id="RHEA:10580"/>
        <dbReference type="Rhea" id="RHEA-COMP:14738"/>
        <dbReference type="Rhea" id="RHEA-COMP:14740"/>
        <dbReference type="ChEBI" id="CHEBI:15378"/>
        <dbReference type="ChEBI" id="CHEBI:29985"/>
        <dbReference type="ChEBI" id="CHEBI:30616"/>
        <dbReference type="ChEBI" id="CHEBI:43474"/>
        <dbReference type="ChEBI" id="CHEBI:141005"/>
        <dbReference type="ChEBI" id="CHEBI:456216"/>
        <dbReference type="EC" id="6.3.2.17"/>
    </reaction>
</comment>
<dbReference type="NCBIfam" id="TIGR01499">
    <property type="entry name" value="folC"/>
    <property type="match status" value="1"/>
</dbReference>
<dbReference type="GO" id="GO:0005524">
    <property type="term" value="F:ATP binding"/>
    <property type="evidence" value="ECO:0007669"/>
    <property type="project" value="UniProtKB-KW"/>
</dbReference>
<gene>
    <name evidence="14" type="ORF">GH741_09705</name>
</gene>
<dbReference type="Proteomes" id="UP000799092">
    <property type="component" value="Unassembled WGS sequence"/>
</dbReference>
<dbReference type="InterPro" id="IPR036565">
    <property type="entry name" value="Mur-like_cat_sf"/>
</dbReference>
<organism evidence="14 15">
    <name type="scientific">Aquibacillus halophilus</name>
    <dbReference type="NCBI Taxonomy" id="930132"/>
    <lineage>
        <taxon>Bacteria</taxon>
        <taxon>Bacillati</taxon>
        <taxon>Bacillota</taxon>
        <taxon>Bacilli</taxon>
        <taxon>Bacillales</taxon>
        <taxon>Bacillaceae</taxon>
        <taxon>Aquibacillus</taxon>
    </lineage>
</organism>
<dbReference type="GO" id="GO:0004326">
    <property type="term" value="F:tetrahydrofolylpolyglutamate synthase activity"/>
    <property type="evidence" value="ECO:0007669"/>
    <property type="project" value="UniProtKB-EC"/>
</dbReference>
<evidence type="ECO:0000256" key="3">
    <source>
        <dbReference type="ARBA" id="ARBA00013025"/>
    </source>
</evidence>
<evidence type="ECO:0000256" key="7">
    <source>
        <dbReference type="ARBA" id="ARBA00022840"/>
    </source>
</evidence>
<proteinExistence type="inferred from homology"/>
<feature type="domain" description="Mur ligase central" evidence="13">
    <location>
        <begin position="46"/>
        <end position="271"/>
    </location>
</feature>
<keyword evidence="8" id="KW-0460">Magnesium</keyword>
<evidence type="ECO:0000256" key="8">
    <source>
        <dbReference type="ARBA" id="ARBA00022842"/>
    </source>
</evidence>
<name>A0A6A8DGI9_9BACI</name>
<protein>
    <recommendedName>
        <fullName evidence="3">tetrahydrofolate synthase</fullName>
        <ecNumber evidence="3">6.3.2.17</ecNumber>
    </recommendedName>
    <alternativeName>
        <fullName evidence="9">Tetrahydrofolylpolyglutamate synthase</fullName>
    </alternativeName>
</protein>
<dbReference type="Gene3D" id="3.90.190.20">
    <property type="entry name" value="Mur ligase, C-terminal domain"/>
    <property type="match status" value="1"/>
</dbReference>
<evidence type="ECO:0000256" key="11">
    <source>
        <dbReference type="PIRNR" id="PIRNR001563"/>
    </source>
</evidence>
<dbReference type="SUPFAM" id="SSF53623">
    <property type="entry name" value="MurD-like peptide ligases, catalytic domain"/>
    <property type="match status" value="1"/>
</dbReference>
<reference evidence="14" key="1">
    <citation type="submission" date="2019-11" db="EMBL/GenBank/DDBJ databases">
        <authorList>
            <person name="Li J."/>
        </authorList>
    </citation>
    <scope>NUCLEOTIDE SEQUENCE</scope>
    <source>
        <strain evidence="14">B6B</strain>
    </source>
</reference>
<evidence type="ECO:0000256" key="2">
    <source>
        <dbReference type="ARBA" id="ARBA00008276"/>
    </source>
</evidence>
<evidence type="ECO:0000259" key="13">
    <source>
        <dbReference type="Pfam" id="PF08245"/>
    </source>
</evidence>
<dbReference type="Pfam" id="PF08245">
    <property type="entry name" value="Mur_ligase_M"/>
    <property type="match status" value="1"/>
</dbReference>
<evidence type="ECO:0000256" key="9">
    <source>
        <dbReference type="ARBA" id="ARBA00030592"/>
    </source>
</evidence>
<evidence type="ECO:0000256" key="1">
    <source>
        <dbReference type="ARBA" id="ARBA00001946"/>
    </source>
</evidence>
<keyword evidence="15" id="KW-1185">Reference proteome</keyword>
<dbReference type="EC" id="6.3.2.17" evidence="3"/>